<keyword evidence="2" id="KW-1185">Reference proteome</keyword>
<dbReference type="EMBL" id="JAPMOU010000009">
    <property type="protein sequence ID" value="MDE1462137.1"/>
    <property type="molecule type" value="Genomic_DNA"/>
</dbReference>
<evidence type="ECO:0000313" key="1">
    <source>
        <dbReference type="EMBL" id="MDE1462137.1"/>
    </source>
</evidence>
<name>A0ABT5U746_9GAMM</name>
<accession>A0ABT5U746</accession>
<protein>
    <submittedName>
        <fullName evidence="1">Uncharacterized protein</fullName>
    </submittedName>
</protein>
<dbReference type="Proteomes" id="UP001528823">
    <property type="component" value="Unassembled WGS sequence"/>
</dbReference>
<proteinExistence type="predicted"/>
<organism evidence="1 2">
    <name type="scientific">Spartinivicinus poritis</name>
    <dbReference type="NCBI Taxonomy" id="2994640"/>
    <lineage>
        <taxon>Bacteria</taxon>
        <taxon>Pseudomonadati</taxon>
        <taxon>Pseudomonadota</taxon>
        <taxon>Gammaproteobacteria</taxon>
        <taxon>Oceanospirillales</taxon>
        <taxon>Zooshikellaceae</taxon>
        <taxon>Spartinivicinus</taxon>
    </lineage>
</organism>
<sequence length="180" mass="20726">MIWDIPALLNTAGFTQNQLYENNVAGHFNYRWEDIAAALGMGNLPAESYYLGRFLIFDDQGDKQKLIELITMEAHSLAETNDWQLENVSLEQLALLACEELKVMSVCGYCNGLGFNRTGEDCNPCLGYGWKGYTEKEKYQFIGVNGKSWYRRWQLRYTDILNYLGGAAYHLREHLEQQLC</sequence>
<gene>
    <name evidence="1" type="ORF">ORQ98_09145</name>
</gene>
<comment type="caution">
    <text evidence="1">The sequence shown here is derived from an EMBL/GenBank/DDBJ whole genome shotgun (WGS) entry which is preliminary data.</text>
</comment>
<dbReference type="RefSeq" id="WP_274688496.1">
    <property type="nucleotide sequence ID" value="NZ_JAPMOU010000009.1"/>
</dbReference>
<evidence type="ECO:0000313" key="2">
    <source>
        <dbReference type="Proteomes" id="UP001528823"/>
    </source>
</evidence>
<reference evidence="1 2" key="1">
    <citation type="submission" date="2022-11" db="EMBL/GenBank/DDBJ databases">
        <title>Spartinivicinus poritis sp. nov., isolated from scleractinian coral Porites lutea.</title>
        <authorList>
            <person name="Zhang G."/>
            <person name="Cai L."/>
            <person name="Wei Q."/>
        </authorList>
    </citation>
    <scope>NUCLEOTIDE SEQUENCE [LARGE SCALE GENOMIC DNA]</scope>
    <source>
        <strain evidence="1 2">A2-2</strain>
    </source>
</reference>